<reference evidence="14" key="1">
    <citation type="submission" date="2021-10" db="EMBL/GenBank/DDBJ databases">
        <title>Anaerobic single-cell dispensing facilitates the cultivation of human gut bacteria.</title>
        <authorList>
            <person name="Afrizal A."/>
        </authorList>
    </citation>
    <scope>NUCLEOTIDE SEQUENCE</scope>
    <source>
        <strain evidence="14">CLA-AA-H250</strain>
    </source>
</reference>
<dbReference type="GO" id="GO:0005980">
    <property type="term" value="P:glycogen catabolic process"/>
    <property type="evidence" value="ECO:0007669"/>
    <property type="project" value="UniProtKB-ARBA"/>
</dbReference>
<gene>
    <name evidence="14" type="ORF">LKD31_07890</name>
</gene>
<evidence type="ECO:0000256" key="4">
    <source>
        <dbReference type="ARBA" id="ARBA00006047"/>
    </source>
</evidence>
<dbReference type="FunFam" id="3.40.50.2000:FF:000153">
    <property type="entry name" value="Alpha-1,4 glucan phosphorylase"/>
    <property type="match status" value="1"/>
</dbReference>
<comment type="function">
    <text evidence="11">Phosphorylase is an important allosteric enzyme in carbohydrate metabolism. Enzymes from different sources differ in their regulatory mechanisms and in their natural substrates. However, all known phosphorylases share catalytic and structural properties.</text>
</comment>
<evidence type="ECO:0000256" key="8">
    <source>
        <dbReference type="ARBA" id="ARBA00022679"/>
    </source>
</evidence>
<feature type="modified residue" description="N6-(pyridoxal phosphate)lysine" evidence="12">
    <location>
        <position position="654"/>
    </location>
</feature>
<comment type="cofactor">
    <cofactor evidence="2 13">
        <name>pyridoxal 5'-phosphate</name>
        <dbReference type="ChEBI" id="CHEBI:597326"/>
    </cofactor>
</comment>
<comment type="caution">
    <text evidence="14">The sequence shown here is derived from an EMBL/GenBank/DDBJ whole genome shotgun (WGS) entry which is preliminary data.</text>
</comment>
<dbReference type="GO" id="GO:0030170">
    <property type="term" value="F:pyridoxal phosphate binding"/>
    <property type="evidence" value="ECO:0007669"/>
    <property type="project" value="InterPro"/>
</dbReference>
<evidence type="ECO:0000256" key="9">
    <source>
        <dbReference type="ARBA" id="ARBA00022898"/>
    </source>
</evidence>
<dbReference type="InterPro" id="IPR011833">
    <property type="entry name" value="Glycg_phsphrylas"/>
</dbReference>
<keyword evidence="6" id="KW-0021">Allosteric enzyme</keyword>
<evidence type="ECO:0000256" key="7">
    <source>
        <dbReference type="ARBA" id="ARBA00022676"/>
    </source>
</evidence>
<keyword evidence="7 13" id="KW-0328">Glycosyltransferase</keyword>
<evidence type="ECO:0000256" key="3">
    <source>
        <dbReference type="ARBA" id="ARBA00004496"/>
    </source>
</evidence>
<dbReference type="PANTHER" id="PTHR11468">
    <property type="entry name" value="GLYCOGEN PHOSPHORYLASE"/>
    <property type="match status" value="1"/>
</dbReference>
<evidence type="ECO:0000256" key="1">
    <source>
        <dbReference type="ARBA" id="ARBA00001275"/>
    </source>
</evidence>
<proteinExistence type="inferred from homology"/>
<comment type="function">
    <text evidence="13">Allosteric enzyme that catalyzes the rate-limiting step in glycogen catabolism, the phosphorolytic cleavage of glycogen to produce glucose-1-phosphate, and plays a central role in maintaining cellular and organismal glucose homeostasis.</text>
</comment>
<evidence type="ECO:0000256" key="13">
    <source>
        <dbReference type="RuleBase" id="RU000587"/>
    </source>
</evidence>
<dbReference type="EMBL" id="JAJEQC010000006">
    <property type="protein sequence ID" value="MCC2136938.1"/>
    <property type="molecule type" value="Genomic_DNA"/>
</dbReference>
<dbReference type="EC" id="2.4.1.1" evidence="13"/>
<evidence type="ECO:0000256" key="12">
    <source>
        <dbReference type="PIRSR" id="PIRSR000460-1"/>
    </source>
</evidence>
<dbReference type="Proteomes" id="UP001199424">
    <property type="component" value="Unassembled WGS sequence"/>
</dbReference>
<keyword evidence="15" id="KW-1185">Reference proteome</keyword>
<dbReference type="SUPFAM" id="SSF53756">
    <property type="entry name" value="UDP-Glycosyltransferase/glycogen phosphorylase"/>
    <property type="match status" value="1"/>
</dbReference>
<dbReference type="InterPro" id="IPR000811">
    <property type="entry name" value="Glyco_trans_35"/>
</dbReference>
<evidence type="ECO:0000256" key="6">
    <source>
        <dbReference type="ARBA" id="ARBA00022533"/>
    </source>
</evidence>
<sequence>MNYKMTPAQVQSAIREKLSHIYGVSAKNASDDEFYKASALVVRDLLVRGRDEFVHEAEKQETKQIYYLCMEFLLGRSLKNNLFNLGLEDSFRKALSEMGVKLDNLYEQEPDAGLGNGGLGRLAACFLDGLATQGYPAMGYSLRYEYGIFRQKLVEGWQTELPDFWLPGGEVWMQKVDESAIEVHFDGYIEEQWHDHYHSVRHKNYNPVMAIPYDLYVSGMDGKGISVLRIWRAEANEFDMKLFNSGNYMRAMEQKAMAETITKVLYPEDNHYEGKSLRLAQQYFLVSASVQDIVRRHLYTHSSLDDLPKLAAIHLNDTHPVLAIPELMRIMLDECGYEWDAAWDIVTRTIAYTNHTVMSEALECWSADLFKSRLPRIYQIVEEINRRFWIEMRAKGVDEGKIWRMAPLNDGYVRMANLAVYATHSTNGVSALHSEILKDSVFHDFYTEWPNKFKNVTNGIAHRRWLNQSNPELASLITELTGDGFIHDAAQLEKLMKYKDDTSVQKKLAEIKLHNKQRLAEHVKRTQGQIVDPNSIFDVQVKRLHEYKRQHMNALHILSVYQWLLENPNADYTPHTFFFGAKAAPGYYFAKEILQFIVCLADTINNDPRVNQKLRVIFVENYCVSWAELLTPAAEISEQISLAGTEASGTSNMKFMINGAITLGTLDGANVEIHDAVGDDNIILFGMTTPEVNSLRASGYNPRNQYEHNDIIRKAMDALGQGFNGKTFQNLHQALLNVDQYMALADFASYSHAQQKAEQLYKDQTKWNSMSLVNTAKAGIFAADRAIRDYANTIWLAKPVETKAETKKK</sequence>
<dbReference type="GO" id="GO:0008184">
    <property type="term" value="F:glycogen phosphorylase activity"/>
    <property type="evidence" value="ECO:0007669"/>
    <property type="project" value="InterPro"/>
</dbReference>
<comment type="subcellular location">
    <subcellularLocation>
        <location evidence="3">Cytoplasm</location>
    </subcellularLocation>
</comment>
<accession>A0AAE3DHL0</accession>
<comment type="catalytic activity">
    <reaction evidence="1 13">
        <text>[(1-&gt;4)-alpha-D-glucosyl](n) + phosphate = [(1-&gt;4)-alpha-D-glucosyl](n-1) + alpha-D-glucose 1-phosphate</text>
        <dbReference type="Rhea" id="RHEA:41732"/>
        <dbReference type="Rhea" id="RHEA-COMP:9584"/>
        <dbReference type="Rhea" id="RHEA-COMP:9586"/>
        <dbReference type="ChEBI" id="CHEBI:15444"/>
        <dbReference type="ChEBI" id="CHEBI:43474"/>
        <dbReference type="ChEBI" id="CHEBI:58601"/>
        <dbReference type="EC" id="2.4.1.1"/>
    </reaction>
</comment>
<evidence type="ECO:0000256" key="2">
    <source>
        <dbReference type="ARBA" id="ARBA00001933"/>
    </source>
</evidence>
<dbReference type="FunFam" id="3.40.50.2000:FF:000003">
    <property type="entry name" value="Alpha-1,4 glucan phosphorylase"/>
    <property type="match status" value="1"/>
</dbReference>
<evidence type="ECO:0000256" key="11">
    <source>
        <dbReference type="ARBA" id="ARBA00025174"/>
    </source>
</evidence>
<dbReference type="RefSeq" id="WP_308449287.1">
    <property type="nucleotide sequence ID" value="NZ_JAJEQC010000006.1"/>
</dbReference>
<protein>
    <recommendedName>
        <fullName evidence="13">Alpha-1,4 glucan phosphorylase</fullName>
        <ecNumber evidence="13">2.4.1.1</ecNumber>
    </recommendedName>
</protein>
<evidence type="ECO:0000313" key="14">
    <source>
        <dbReference type="EMBL" id="MCC2136938.1"/>
    </source>
</evidence>
<dbReference type="AlphaFoldDB" id="A0AAE3DHL0"/>
<keyword evidence="8 13" id="KW-0808">Transferase</keyword>
<keyword evidence="9 12" id="KW-0663">Pyridoxal phosphate</keyword>
<keyword evidence="10 13" id="KW-0119">Carbohydrate metabolism</keyword>
<name>A0AAE3DHL0_9FIRM</name>
<dbReference type="PANTHER" id="PTHR11468:SF3">
    <property type="entry name" value="GLYCOGEN PHOSPHORYLASE, LIVER FORM"/>
    <property type="match status" value="1"/>
</dbReference>
<evidence type="ECO:0000256" key="5">
    <source>
        <dbReference type="ARBA" id="ARBA00022490"/>
    </source>
</evidence>
<dbReference type="NCBIfam" id="TIGR02093">
    <property type="entry name" value="P_ylase"/>
    <property type="match status" value="1"/>
</dbReference>
<organism evidence="14 15">
    <name type="scientific">Hominenteromicrobium mulieris</name>
    <dbReference type="NCBI Taxonomy" id="2885357"/>
    <lineage>
        <taxon>Bacteria</taxon>
        <taxon>Bacillati</taxon>
        <taxon>Bacillota</taxon>
        <taxon>Clostridia</taxon>
        <taxon>Eubacteriales</taxon>
        <taxon>Oscillospiraceae</taxon>
        <taxon>Hominenteromicrobium</taxon>
    </lineage>
</organism>
<comment type="similarity">
    <text evidence="4 13">Belongs to the glycogen phosphorylase family.</text>
</comment>
<dbReference type="PIRSF" id="PIRSF000460">
    <property type="entry name" value="Pprylas_GlgP"/>
    <property type="match status" value="1"/>
</dbReference>
<dbReference type="GO" id="GO:0005737">
    <property type="term" value="C:cytoplasm"/>
    <property type="evidence" value="ECO:0007669"/>
    <property type="project" value="UniProtKB-SubCell"/>
</dbReference>
<dbReference type="Gene3D" id="3.40.50.2000">
    <property type="entry name" value="Glycogen Phosphorylase B"/>
    <property type="match status" value="2"/>
</dbReference>
<evidence type="ECO:0000313" key="15">
    <source>
        <dbReference type="Proteomes" id="UP001199424"/>
    </source>
</evidence>
<keyword evidence="5" id="KW-0963">Cytoplasm</keyword>
<dbReference type="CDD" id="cd04300">
    <property type="entry name" value="GT35_Glycogen_Phosphorylase"/>
    <property type="match status" value="1"/>
</dbReference>
<dbReference type="Pfam" id="PF00343">
    <property type="entry name" value="Phosphorylase"/>
    <property type="match status" value="1"/>
</dbReference>
<evidence type="ECO:0000256" key="10">
    <source>
        <dbReference type="ARBA" id="ARBA00023277"/>
    </source>
</evidence>